<name>A0A7G8ZZ05_9CAUD</name>
<dbReference type="EMBL" id="MT909815">
    <property type="protein sequence ID" value="QNL29436.1"/>
    <property type="molecule type" value="Genomic_DNA"/>
</dbReference>
<keyword evidence="2" id="KW-1185">Reference proteome</keyword>
<dbReference type="GO" id="GO:0004519">
    <property type="term" value="F:endonuclease activity"/>
    <property type="evidence" value="ECO:0007669"/>
    <property type="project" value="UniProtKB-KW"/>
</dbReference>
<keyword evidence="1" id="KW-0378">Hydrolase</keyword>
<dbReference type="Gene3D" id="3.40.960.10">
    <property type="entry name" value="VSR Endonuclease"/>
    <property type="match status" value="1"/>
</dbReference>
<gene>
    <name evidence="1" type="ORF">iF6_77</name>
</gene>
<proteinExistence type="predicted"/>
<protein>
    <submittedName>
        <fullName evidence="1">VSR endonuclease</fullName>
    </submittedName>
</protein>
<dbReference type="Proteomes" id="UP000516045">
    <property type="component" value="Segment"/>
</dbReference>
<accession>A0A7G8ZZ05</accession>
<keyword evidence="1" id="KW-0255">Endonuclease</keyword>
<evidence type="ECO:0000313" key="2">
    <source>
        <dbReference type="Proteomes" id="UP000516045"/>
    </source>
</evidence>
<keyword evidence="1" id="KW-0540">Nuclease</keyword>
<evidence type="ECO:0000313" key="1">
    <source>
        <dbReference type="EMBL" id="QNL29436.1"/>
    </source>
</evidence>
<reference evidence="1 2" key="1">
    <citation type="submission" date="2020-08" db="EMBL/GenBank/DDBJ databases">
        <authorList>
            <person name="Shadrin A.M."/>
            <person name="Buzikov R.M."/>
            <person name="Piligrimova E.G."/>
            <person name="Kazantseva O.A."/>
        </authorList>
    </citation>
    <scope>NUCLEOTIDE SEQUENCE [LARGE SCALE GENOMIC DNA]</scope>
</reference>
<organism evidence="1 2">
    <name type="scientific">Enterococcus phage iF6</name>
    <dbReference type="NCBI Taxonomy" id="2765371"/>
    <lineage>
        <taxon>Viruses</taxon>
        <taxon>Duplodnaviria</taxon>
        <taxon>Heunggongvirae</taxon>
        <taxon>Uroviricota</taxon>
        <taxon>Caudoviricetes</taxon>
        <taxon>Herelleviridae</taxon>
        <taxon>Brockvirinae</taxon>
        <taxon>Schiekvirus</taxon>
        <taxon>Schiekvirus if6</taxon>
    </lineage>
</organism>
<sequence length="319" mass="37045">MTKRKTNEEYLKEVNELTKGEYVPVTPYINSATKLKMKHKACGTIWEVKPNNFKTGTRCPKCAELAKTKTTEKFREEVKKLTKGTLELKGEYFGCDTHTEVFCTKHKLTISVRPTSIIRGKKVCPKCNAEYLSMCQRKDQKLFEKQLAHKHNGRIISLEPYVNTHTKIKFKCTACCSEFKSEPNSVLRISGCPWCKQSKGELLIAGVLTKLGIDFETQKTFPDCTFKRELPYDFYIEEYRVLIEFDGEQHYKPIEFFGGKTAFEYQKIRDNIKNDFAKKNGFTLLRIRGNMSEDCVRKKIENILQEVTQKPYQIGYDIV</sequence>